<proteinExistence type="predicted"/>
<dbReference type="AlphaFoldDB" id="A0A225C5C1"/>
<sequence length="61" mass="6360">MAFTTGIVTAMMVFSIYFLMFDAPAGTGQAQHGAVAAAIALVAGAVAYAVVRPRRRRGSSR</sequence>
<feature type="transmembrane region" description="Helical" evidence="1">
    <location>
        <begin position="7"/>
        <end position="26"/>
    </location>
</feature>
<protein>
    <submittedName>
        <fullName evidence="2">Uncharacterized protein</fullName>
    </submittedName>
</protein>
<evidence type="ECO:0000256" key="1">
    <source>
        <dbReference type="SAM" id="Phobius"/>
    </source>
</evidence>
<keyword evidence="3" id="KW-1185">Reference proteome</keyword>
<keyword evidence="1" id="KW-0812">Transmembrane</keyword>
<dbReference type="EMBL" id="MZMQ01000001">
    <property type="protein sequence ID" value="OQJ62167.1"/>
    <property type="molecule type" value="Genomic_DNA"/>
</dbReference>
<keyword evidence="1" id="KW-1133">Transmembrane helix</keyword>
<gene>
    <name evidence="2" type="ORF">B5P24_03615</name>
</gene>
<evidence type="ECO:0000313" key="3">
    <source>
        <dbReference type="Proteomes" id="UP000215316"/>
    </source>
</evidence>
<name>A0A225C5C1_9MICO</name>
<comment type="caution">
    <text evidence="2">The sequence shown here is derived from an EMBL/GenBank/DDBJ whole genome shotgun (WGS) entry which is preliminary data.</text>
</comment>
<accession>A0A225C5C1</accession>
<evidence type="ECO:0000313" key="2">
    <source>
        <dbReference type="EMBL" id="OQJ62167.1"/>
    </source>
</evidence>
<organism evidence="2 3">
    <name type="scientific">Clavibacter tessellarius</name>
    <dbReference type="NCBI Taxonomy" id="31965"/>
    <lineage>
        <taxon>Bacteria</taxon>
        <taxon>Bacillati</taxon>
        <taxon>Actinomycetota</taxon>
        <taxon>Actinomycetes</taxon>
        <taxon>Micrococcales</taxon>
        <taxon>Microbacteriaceae</taxon>
        <taxon>Clavibacter</taxon>
    </lineage>
</organism>
<keyword evidence="1" id="KW-0472">Membrane</keyword>
<dbReference type="RefSeq" id="WP_094126553.1">
    <property type="nucleotide sequence ID" value="NZ_CP040788.1"/>
</dbReference>
<reference evidence="2" key="1">
    <citation type="submission" date="2017-08" db="EMBL/GenBank/DDBJ databases">
        <title>Genomes of multiple Clavibacter strains from different subspecies.</title>
        <authorList>
            <person name="Yuan X.-K."/>
            <person name="Li X.-S."/>
            <person name="Nie J."/>
            <person name="De Boer S.H."/>
        </authorList>
    </citation>
    <scope>NUCLEOTIDE SEQUENCE [LARGE SCALE GENOMIC DNA]</scope>
    <source>
        <strain evidence="2">ATCC 33566</strain>
    </source>
</reference>
<dbReference type="Proteomes" id="UP000215316">
    <property type="component" value="Unassembled WGS sequence"/>
</dbReference>
<feature type="transmembrane region" description="Helical" evidence="1">
    <location>
        <begin position="32"/>
        <end position="51"/>
    </location>
</feature>